<dbReference type="AlphaFoldDB" id="A0AAP9Y1H5"/>
<proteinExistence type="predicted"/>
<name>A0AAP9Y1H5_BURGL</name>
<accession>A0AAP9Y1H5</accession>
<protein>
    <submittedName>
        <fullName evidence="2">MarR family transcriptional regulator</fullName>
    </submittedName>
</protein>
<evidence type="ECO:0000313" key="2">
    <source>
        <dbReference type="EMBL" id="QPQ92683.1"/>
    </source>
</evidence>
<reference evidence="2 3" key="1">
    <citation type="submission" date="2020-12" db="EMBL/GenBank/DDBJ databases">
        <title>FDA dAtabase for Regulatory Grade micrObial Sequences (FDA-ARGOS): Supporting development and validation of Infectious Disease Dx tests.</title>
        <authorList>
            <person name="Minogue T."/>
            <person name="Wolcott M."/>
            <person name="Wasieloski L."/>
            <person name="Aguilar W."/>
            <person name="Moore D."/>
            <person name="Jaissle J."/>
            <person name="Tallon L."/>
            <person name="Sadzewicz L."/>
            <person name="Zhao X."/>
            <person name="Boylan J."/>
            <person name="Ott S."/>
            <person name="Bowen H."/>
            <person name="Vavikolanu K."/>
            <person name="Mehta A."/>
            <person name="Aluvathingal J."/>
            <person name="Nadendla S."/>
            <person name="Yan Y."/>
            <person name="Sichtig H."/>
        </authorList>
    </citation>
    <scope>NUCLEOTIDE SEQUENCE [LARGE SCALE GENOMIC DNA]</scope>
    <source>
        <strain evidence="2 3">FDAARGOS_949</strain>
    </source>
</reference>
<evidence type="ECO:0000256" key="1">
    <source>
        <dbReference type="SAM" id="MobiDB-lite"/>
    </source>
</evidence>
<dbReference type="GeneID" id="45698863"/>
<gene>
    <name evidence="2" type="ORF">I6H06_26920</name>
</gene>
<dbReference type="RefSeq" id="WP_015876669.1">
    <property type="nucleotide sequence ID" value="NZ_CP033641.1"/>
</dbReference>
<sequence>MPTQLQIAEHLDLDQSAVSRFVDKIGLDYRDATIDDVRLAYIRHLREMAAGRGSNGGLDLVAERAKTEIVERELKLLALAEKKRELVNAQQLERAYGEMVTAFQIELLAFPDSLVQELRTLYGVDVDVEWLNEHIYGFLDQLSRYGSDGEGRHPPTGCAAPTAGEDWYDGVGDKLPPDECEGGGEARTL</sequence>
<evidence type="ECO:0000313" key="3">
    <source>
        <dbReference type="Proteomes" id="UP000594892"/>
    </source>
</evidence>
<feature type="region of interest" description="Disordered" evidence="1">
    <location>
        <begin position="169"/>
        <end position="189"/>
    </location>
</feature>
<dbReference type="EMBL" id="CP065601">
    <property type="protein sequence ID" value="QPQ92683.1"/>
    <property type="molecule type" value="Genomic_DNA"/>
</dbReference>
<organism evidence="2 3">
    <name type="scientific">Burkholderia glumae</name>
    <name type="common">Pseudomonas glumae</name>
    <dbReference type="NCBI Taxonomy" id="337"/>
    <lineage>
        <taxon>Bacteria</taxon>
        <taxon>Pseudomonadati</taxon>
        <taxon>Pseudomonadota</taxon>
        <taxon>Betaproteobacteria</taxon>
        <taxon>Burkholderiales</taxon>
        <taxon>Burkholderiaceae</taxon>
        <taxon>Burkholderia</taxon>
    </lineage>
</organism>
<dbReference type="Proteomes" id="UP000594892">
    <property type="component" value="Chromosome 2"/>
</dbReference>